<gene>
    <name evidence="1" type="ORF">Glove_212g19</name>
</gene>
<sequence length="58" mass="7012">MENNLLESEKSKNELEKIDRKIIEWKIICWKVRKVRMNLRKLIESGGKVKNNDDELKQ</sequence>
<dbReference type="EMBL" id="PQFF01000197">
    <property type="protein sequence ID" value="RHZ75635.1"/>
    <property type="molecule type" value="Genomic_DNA"/>
</dbReference>
<evidence type="ECO:0000313" key="1">
    <source>
        <dbReference type="EMBL" id="RHZ75635.1"/>
    </source>
</evidence>
<dbReference type="Proteomes" id="UP000266861">
    <property type="component" value="Unassembled WGS sequence"/>
</dbReference>
<protein>
    <submittedName>
        <fullName evidence="1">Uncharacterized protein</fullName>
    </submittedName>
</protein>
<organism evidence="1 2">
    <name type="scientific">Diversispora epigaea</name>
    <dbReference type="NCBI Taxonomy" id="1348612"/>
    <lineage>
        <taxon>Eukaryota</taxon>
        <taxon>Fungi</taxon>
        <taxon>Fungi incertae sedis</taxon>
        <taxon>Mucoromycota</taxon>
        <taxon>Glomeromycotina</taxon>
        <taxon>Glomeromycetes</taxon>
        <taxon>Diversisporales</taxon>
        <taxon>Diversisporaceae</taxon>
        <taxon>Diversispora</taxon>
    </lineage>
</organism>
<evidence type="ECO:0000313" key="2">
    <source>
        <dbReference type="Proteomes" id="UP000266861"/>
    </source>
</evidence>
<name>A0A397IIG1_9GLOM</name>
<reference evidence="1 2" key="1">
    <citation type="submission" date="2018-08" db="EMBL/GenBank/DDBJ databases">
        <title>Genome and evolution of the arbuscular mycorrhizal fungus Diversispora epigaea (formerly Glomus versiforme) and its bacterial endosymbionts.</title>
        <authorList>
            <person name="Sun X."/>
            <person name="Fei Z."/>
            <person name="Harrison M."/>
        </authorList>
    </citation>
    <scope>NUCLEOTIDE SEQUENCE [LARGE SCALE GENOMIC DNA]</scope>
    <source>
        <strain evidence="1 2">IT104</strain>
    </source>
</reference>
<accession>A0A397IIG1</accession>
<proteinExistence type="predicted"/>
<keyword evidence="2" id="KW-1185">Reference proteome</keyword>
<comment type="caution">
    <text evidence="1">The sequence shown here is derived from an EMBL/GenBank/DDBJ whole genome shotgun (WGS) entry which is preliminary data.</text>
</comment>
<dbReference type="AlphaFoldDB" id="A0A397IIG1"/>